<dbReference type="AlphaFoldDB" id="A0A829YCS9"/>
<accession>A0A829YCS9</accession>
<evidence type="ECO:0008006" key="3">
    <source>
        <dbReference type="Google" id="ProtNLM"/>
    </source>
</evidence>
<dbReference type="EMBL" id="BLJN01000002">
    <property type="protein sequence ID" value="GFE80422.1"/>
    <property type="molecule type" value="Genomic_DNA"/>
</dbReference>
<reference evidence="2" key="1">
    <citation type="submission" date="2020-01" db="EMBL/GenBank/DDBJ databases">
        <title>'Steroidobacter agaridevorans' sp. nov., agar-degrading bacteria isolated from rhizosphere soils.</title>
        <authorList>
            <person name="Ikenaga M."/>
            <person name="Kataoka M."/>
            <person name="Murouchi A."/>
            <person name="Katsuragi S."/>
            <person name="Sakai M."/>
        </authorList>
    </citation>
    <scope>NUCLEOTIDE SEQUENCE [LARGE SCALE GENOMIC DNA]</scope>
    <source>
        <strain evidence="2">YU21-B</strain>
    </source>
</reference>
<organism evidence="1 2">
    <name type="scientific">Steroidobacter agaridevorans</name>
    <dbReference type="NCBI Taxonomy" id="2695856"/>
    <lineage>
        <taxon>Bacteria</taxon>
        <taxon>Pseudomonadati</taxon>
        <taxon>Pseudomonadota</taxon>
        <taxon>Gammaproteobacteria</taxon>
        <taxon>Steroidobacterales</taxon>
        <taxon>Steroidobacteraceae</taxon>
        <taxon>Steroidobacter</taxon>
    </lineage>
</organism>
<evidence type="ECO:0000313" key="2">
    <source>
        <dbReference type="Proteomes" id="UP000445000"/>
    </source>
</evidence>
<proteinExistence type="predicted"/>
<gene>
    <name evidence="1" type="ORF">GCM10011487_24220</name>
</gene>
<dbReference type="Proteomes" id="UP000445000">
    <property type="component" value="Unassembled WGS sequence"/>
</dbReference>
<name>A0A829YCS9_9GAMM</name>
<evidence type="ECO:0000313" key="1">
    <source>
        <dbReference type="EMBL" id="GFE80422.1"/>
    </source>
</evidence>
<comment type="caution">
    <text evidence="1">The sequence shown here is derived from an EMBL/GenBank/DDBJ whole genome shotgun (WGS) entry which is preliminary data.</text>
</comment>
<dbReference type="RefSeq" id="WP_161812103.1">
    <property type="nucleotide sequence ID" value="NZ_BLJN01000002.1"/>
</dbReference>
<protein>
    <recommendedName>
        <fullName evidence="3">DUF3108 domain-containing protein</fullName>
    </recommendedName>
</protein>
<keyword evidence="2" id="KW-1185">Reference proteome</keyword>
<sequence>MKHRAVSGLIRYTSKKPDMLDKERGREWFTFTHHGDGSAIFRARCEIEEPAPTVLRDIMYSLDSAGRPQSLHVHLTVGDRFMGSGWLRHEPGNDGGLVECESYGPSIGRLSQRVEYAGAIDGFGTHPVAGDAYTTRCMDLSKGPHRRTIRVFVPSPDHRGATPPQIAEVNIGLEYVGEETITVAAGTFKCRHFKFVDDDGPGMGGKQHPHYDVWVTADDDAIFVQGGVGGYMQTWYELVELQRS</sequence>